<dbReference type="EMBL" id="CP009056">
    <property type="protein sequence ID" value="AJA45020.1"/>
    <property type="molecule type" value="Genomic_DNA"/>
</dbReference>
<name>A0A0A7S0C0_FRIPE</name>
<evidence type="ECO:0008006" key="3">
    <source>
        <dbReference type="Google" id="ProtNLM"/>
    </source>
</evidence>
<evidence type="ECO:0000313" key="2">
    <source>
        <dbReference type="Proteomes" id="UP000030901"/>
    </source>
</evidence>
<dbReference type="InterPro" id="IPR010352">
    <property type="entry name" value="DUF945"/>
</dbReference>
<gene>
    <name evidence="1" type="ORF">FPB0191_01196</name>
</gene>
<dbReference type="OrthoDB" id="5444681at2"/>
<dbReference type="STRING" id="1267021.FPB0191_01196"/>
<protein>
    <recommendedName>
        <fullName evidence="3">DUF945 domain-containing protein</fullName>
    </recommendedName>
</protein>
<reference evidence="1 2" key="1">
    <citation type="journal article" date="2014" name="Appl. Environ. Microbiol.">
        <title>Gut symbionts from distinct hosts exhibit genotoxic activity via divergent colibactin biosynthetic pathways.</title>
        <authorList>
            <person name="Engel P."/>
            <person name="Vizcaino M.I."/>
            <person name="Crawford J.M."/>
        </authorList>
    </citation>
    <scope>NUCLEOTIDE SEQUENCE [LARGE SCALE GENOMIC DNA]</scope>
    <source>
        <strain evidence="1 2">PEB0191</strain>
    </source>
</reference>
<proteinExistence type="predicted"/>
<organism evidence="1 2">
    <name type="scientific">Frischella perrara</name>
    <dbReference type="NCBI Taxonomy" id="1267021"/>
    <lineage>
        <taxon>Bacteria</taxon>
        <taxon>Pseudomonadati</taxon>
        <taxon>Pseudomonadota</taxon>
        <taxon>Gammaproteobacteria</taxon>
        <taxon>Orbales</taxon>
        <taxon>Orbaceae</taxon>
        <taxon>Frischella</taxon>
    </lineage>
</organism>
<dbReference type="HOGENOM" id="CLU_527615_0_0_6"/>
<sequence>MKKSALIVGIVGILAISYTGSSWYFGSKIKHTVYETLPLVQQRLNDILADNDLFYDKEIQLVISEYEQNIFSSDLKIEIVLIDNYGLTQKEIKLLDSKEPYSYEELARFSDYLTIYHGPFPIFSILKGDLIPKQALLTYQLTKTPKFIQKAIDNKPLLTLEANFDLNDNSHVIIETPPINIKNRDYSLTVSANKVILDQSTDGDLFNQHSDFIIKNIDFTVYSPYFDIIFKLDNFNLQSNVNYDFIKKNFSATAKMQTNEFSITDKSETSVRFKDILLLTNQDTINSTGTINFDIGSITYSEQNLGKFNTKLSYHAKDSRDLFENMELDIENISLETSQGTLKAQYKNKYFMKSDLYYDPSDIFSENEFNELNIETHVSLPAKALALLSSQFQNKHQIISFPDLFIDPKRQIASNWLTIRESYTYDDYTFYPFFVINEDNNSIESNIIISLEDNKMIINGKSIDYDYTQRVVDNFDKDLFFSYYINIPEVDKVYEE</sequence>
<dbReference type="KEGG" id="fpp:FPB0191_01196"/>
<evidence type="ECO:0000313" key="1">
    <source>
        <dbReference type="EMBL" id="AJA45020.1"/>
    </source>
</evidence>
<dbReference type="RefSeq" id="WP_039104653.1">
    <property type="nucleotide sequence ID" value="NZ_CP009056.1"/>
</dbReference>
<dbReference type="Proteomes" id="UP000030901">
    <property type="component" value="Chromosome"/>
</dbReference>
<dbReference type="Pfam" id="PF06097">
    <property type="entry name" value="DUF945"/>
    <property type="match status" value="1"/>
</dbReference>
<dbReference type="AlphaFoldDB" id="A0A0A7S0C0"/>
<accession>A0A0A7S0C0</accession>
<keyword evidence="2" id="KW-1185">Reference proteome</keyword>